<dbReference type="GO" id="GO:0016491">
    <property type="term" value="F:oxidoreductase activity"/>
    <property type="evidence" value="ECO:0007669"/>
    <property type="project" value="UniProtKB-KW"/>
</dbReference>
<dbReference type="PANTHER" id="PTHR43639">
    <property type="entry name" value="OXIDOREDUCTASE, SHORT-CHAIN DEHYDROGENASE/REDUCTASE FAMILY (AFU_ORTHOLOGUE AFUA_5G02870)"/>
    <property type="match status" value="1"/>
</dbReference>
<dbReference type="KEGG" id="ccot:CCAX7_004440"/>
<dbReference type="Gene3D" id="3.40.50.720">
    <property type="entry name" value="NAD(P)-binding Rossmann-like Domain"/>
    <property type="match status" value="1"/>
</dbReference>
<evidence type="ECO:0000256" key="1">
    <source>
        <dbReference type="ARBA" id="ARBA00006484"/>
    </source>
</evidence>
<comment type="similarity">
    <text evidence="1">Belongs to the short-chain dehydrogenases/reductases (SDR) family.</text>
</comment>
<dbReference type="PROSITE" id="PS00061">
    <property type="entry name" value="ADH_SHORT"/>
    <property type="match status" value="1"/>
</dbReference>
<gene>
    <name evidence="4" type="ORF">CCAX7_004440</name>
</gene>
<dbReference type="FunFam" id="3.40.50.720:FF:000084">
    <property type="entry name" value="Short-chain dehydrogenase reductase"/>
    <property type="match status" value="1"/>
</dbReference>
<evidence type="ECO:0000313" key="4">
    <source>
        <dbReference type="EMBL" id="BDI28393.1"/>
    </source>
</evidence>
<keyword evidence="2" id="KW-0560">Oxidoreductase</keyword>
<dbReference type="PRINTS" id="PR00081">
    <property type="entry name" value="GDHRDH"/>
</dbReference>
<feature type="domain" description="Ketoreductase" evidence="3">
    <location>
        <begin position="7"/>
        <end position="157"/>
    </location>
</feature>
<dbReference type="RefSeq" id="WP_119323861.1">
    <property type="nucleotide sequence ID" value="NZ_AP025739.1"/>
</dbReference>
<evidence type="ECO:0000313" key="5">
    <source>
        <dbReference type="Proteomes" id="UP000287394"/>
    </source>
</evidence>
<accession>A0A402D2T8</accession>
<name>A0A402D2T8_9BACT</name>
<dbReference type="PRINTS" id="PR00080">
    <property type="entry name" value="SDRFAMILY"/>
</dbReference>
<dbReference type="OrthoDB" id="9803333at2"/>
<dbReference type="InterPro" id="IPR002347">
    <property type="entry name" value="SDR_fam"/>
</dbReference>
<dbReference type="Proteomes" id="UP000287394">
    <property type="component" value="Chromosome"/>
</dbReference>
<dbReference type="Pfam" id="PF13561">
    <property type="entry name" value="adh_short_C2"/>
    <property type="match status" value="1"/>
</dbReference>
<keyword evidence="5" id="KW-1185">Reference proteome</keyword>
<proteinExistence type="inferred from homology"/>
<reference evidence="4 5" key="1">
    <citation type="journal article" date="2019" name="Int. J. Syst. Evol. Microbiol.">
        <title>Capsulimonas corticalis gen. nov., sp. nov., an aerobic capsulated bacterium, of a novel bacterial order, Capsulimonadales ord. nov., of the class Armatimonadia of the phylum Armatimonadetes.</title>
        <authorList>
            <person name="Li J."/>
            <person name="Kudo C."/>
            <person name="Tonouchi A."/>
        </authorList>
    </citation>
    <scope>NUCLEOTIDE SEQUENCE [LARGE SCALE GENOMIC DNA]</scope>
    <source>
        <strain evidence="4 5">AX-7</strain>
    </source>
</reference>
<organism evidence="4 5">
    <name type="scientific">Capsulimonas corticalis</name>
    <dbReference type="NCBI Taxonomy" id="2219043"/>
    <lineage>
        <taxon>Bacteria</taxon>
        <taxon>Bacillati</taxon>
        <taxon>Armatimonadota</taxon>
        <taxon>Armatimonadia</taxon>
        <taxon>Capsulimonadales</taxon>
        <taxon>Capsulimonadaceae</taxon>
        <taxon>Capsulimonas</taxon>
    </lineage>
</organism>
<dbReference type="NCBIfam" id="NF005559">
    <property type="entry name" value="PRK07231.1"/>
    <property type="match status" value="1"/>
</dbReference>
<dbReference type="SMART" id="SM00822">
    <property type="entry name" value="PKS_KR"/>
    <property type="match status" value="1"/>
</dbReference>
<dbReference type="AlphaFoldDB" id="A0A402D2T8"/>
<sequence length="250" mass="25647">MSKLTGKIALVTGASKGIGASIAKHLAAEGATVVVNYATSQSGADKTVAEIAAAGGAAFAIQGDFSKPEDISRVFAAIEEKYQKLDILVNNAGVYGFGPLEQITPEDFQRQFGLNVLGLLLSTQAALPLFGSAGGSVINIGSAVGKMSPAYGSIYSGTKGAVDSITVSLSKELGARKIRVNALNPGLVETEGTTTAGFTDGEFHDFALNTTPLGRIGAPEDIGRVAVFLASDDSYWVNGQQIIVSGGQTM</sequence>
<dbReference type="PANTHER" id="PTHR43639:SF1">
    <property type="entry name" value="SHORT-CHAIN DEHYDROGENASE_REDUCTASE FAMILY PROTEIN"/>
    <property type="match status" value="1"/>
</dbReference>
<evidence type="ECO:0000256" key="2">
    <source>
        <dbReference type="ARBA" id="ARBA00023002"/>
    </source>
</evidence>
<dbReference type="InterPro" id="IPR036291">
    <property type="entry name" value="NAD(P)-bd_dom_sf"/>
</dbReference>
<dbReference type="EMBL" id="AP025739">
    <property type="protein sequence ID" value="BDI28393.1"/>
    <property type="molecule type" value="Genomic_DNA"/>
</dbReference>
<dbReference type="InterPro" id="IPR057326">
    <property type="entry name" value="KR_dom"/>
</dbReference>
<dbReference type="SUPFAM" id="SSF51735">
    <property type="entry name" value="NAD(P)-binding Rossmann-fold domains"/>
    <property type="match status" value="1"/>
</dbReference>
<protein>
    <submittedName>
        <fullName evidence="4">Oxidoreductase</fullName>
    </submittedName>
</protein>
<dbReference type="InterPro" id="IPR020904">
    <property type="entry name" value="Sc_DH/Rdtase_CS"/>
</dbReference>
<evidence type="ECO:0000259" key="3">
    <source>
        <dbReference type="SMART" id="SM00822"/>
    </source>
</evidence>